<accession>A0AA97PGN2</accession>
<evidence type="ECO:0000313" key="1">
    <source>
        <dbReference type="EMBL" id="ELQ33857.1"/>
    </source>
</evidence>
<protein>
    <submittedName>
        <fullName evidence="1">Uncharacterized protein</fullName>
    </submittedName>
</protein>
<proteinExistence type="predicted"/>
<sequence>MLRNGPLFVVRGDDYSEYISLAAKGEFRVFLTPGSSSKGVVFHWVHTAVNRDNPQVKDLVVVTKPSGNDSVEFKGKNTTEEQLKEYALYYYEKLRKVLPNMSFDHGVRLDIGASGDGRLWVVEITPWYSAHYFSLTELPSPNTQVCKTFATSLACSIMNG</sequence>
<name>A0AA97PGN2_PYRO3</name>
<gene>
    <name evidence="1" type="ORF">OOU_Y34scaffold00860g1</name>
</gene>
<organism evidence="1">
    <name type="scientific">Pyricularia oryzae (strain Y34)</name>
    <name type="common">Rice blast fungus</name>
    <name type="synonym">Magnaporthe oryzae</name>
    <dbReference type="NCBI Taxonomy" id="1143189"/>
    <lineage>
        <taxon>Eukaryota</taxon>
        <taxon>Fungi</taxon>
        <taxon>Dikarya</taxon>
        <taxon>Ascomycota</taxon>
        <taxon>Pezizomycotina</taxon>
        <taxon>Sordariomycetes</taxon>
        <taxon>Sordariomycetidae</taxon>
        <taxon>Magnaporthales</taxon>
        <taxon>Pyriculariaceae</taxon>
        <taxon>Pyricularia</taxon>
    </lineage>
</organism>
<dbReference type="AlphaFoldDB" id="A0AA97PGN2"/>
<dbReference type="Proteomes" id="UP000011086">
    <property type="component" value="Unassembled WGS sequence"/>
</dbReference>
<reference evidence="1" key="1">
    <citation type="journal article" date="2012" name="PLoS Genet.">
        <title>Comparative analysis of the genomes of two field isolates of the rice blast fungus Magnaporthe oryzae.</title>
        <authorList>
            <person name="Xue M."/>
            <person name="Yang J."/>
            <person name="Li Z."/>
            <person name="Hu S."/>
            <person name="Yao N."/>
            <person name="Dean R.A."/>
            <person name="Zhao W."/>
            <person name="Shen M."/>
            <person name="Zhang H."/>
            <person name="Li C."/>
            <person name="Liu L."/>
            <person name="Cao L."/>
            <person name="Xu X."/>
            <person name="Xing Y."/>
            <person name="Hsiang T."/>
            <person name="Zhang Z."/>
            <person name="Xu J.R."/>
            <person name="Peng Y.L."/>
        </authorList>
    </citation>
    <scope>NUCLEOTIDE SEQUENCE</scope>
    <source>
        <strain evidence="1">Y34</strain>
    </source>
</reference>
<dbReference type="EMBL" id="JH793036">
    <property type="protein sequence ID" value="ELQ33857.1"/>
    <property type="molecule type" value="Genomic_DNA"/>
</dbReference>